<reference evidence="2 3" key="1">
    <citation type="journal article" date="2015" name="Proc. Natl. Acad. Sci. U.S.A.">
        <title>The resurrection genome of Boea hygrometrica: A blueprint for survival of dehydration.</title>
        <authorList>
            <person name="Xiao L."/>
            <person name="Yang G."/>
            <person name="Zhang L."/>
            <person name="Yang X."/>
            <person name="Zhao S."/>
            <person name="Ji Z."/>
            <person name="Zhou Q."/>
            <person name="Hu M."/>
            <person name="Wang Y."/>
            <person name="Chen M."/>
            <person name="Xu Y."/>
            <person name="Jin H."/>
            <person name="Xiao X."/>
            <person name="Hu G."/>
            <person name="Bao F."/>
            <person name="Hu Y."/>
            <person name="Wan P."/>
            <person name="Li L."/>
            <person name="Deng X."/>
            <person name="Kuang T."/>
            <person name="Xiang C."/>
            <person name="Zhu J.K."/>
            <person name="Oliver M.J."/>
            <person name="He Y."/>
        </authorList>
    </citation>
    <scope>NUCLEOTIDE SEQUENCE [LARGE SCALE GENOMIC DNA]</scope>
    <source>
        <strain evidence="3">cv. XS01</strain>
    </source>
</reference>
<dbReference type="Proteomes" id="UP000250235">
    <property type="component" value="Unassembled WGS sequence"/>
</dbReference>
<keyword evidence="3" id="KW-1185">Reference proteome</keyword>
<accession>A0A2Z7A9B8</accession>
<evidence type="ECO:0000256" key="1">
    <source>
        <dbReference type="SAM" id="MobiDB-lite"/>
    </source>
</evidence>
<dbReference type="AlphaFoldDB" id="A0A2Z7A9B8"/>
<feature type="compositionally biased region" description="Polar residues" evidence="1">
    <location>
        <begin position="25"/>
        <end position="37"/>
    </location>
</feature>
<proteinExistence type="predicted"/>
<protein>
    <submittedName>
        <fullName evidence="2">Uncharacterized protein</fullName>
    </submittedName>
</protein>
<dbReference type="EMBL" id="KV017481">
    <property type="protein sequence ID" value="KZV18280.1"/>
    <property type="molecule type" value="Genomic_DNA"/>
</dbReference>
<name>A0A2Z7A9B8_9LAMI</name>
<feature type="region of interest" description="Disordered" evidence="1">
    <location>
        <begin position="1"/>
        <end position="75"/>
    </location>
</feature>
<sequence length="151" mass="16866">MANQIKRRNVSSLTHESFPRGHPSQYCSHPCTLNSTQRMRHENPRTIRLSLPAQQNPRRSRRRSRPPEISAPLHRLSPSINTASIRGASPDILPAPSDECFVVADIQAYSPVPDARRARGPRRGVGSRLNYLATSNMILNAENGSRITSNH</sequence>
<organism evidence="2 3">
    <name type="scientific">Dorcoceras hygrometricum</name>
    <dbReference type="NCBI Taxonomy" id="472368"/>
    <lineage>
        <taxon>Eukaryota</taxon>
        <taxon>Viridiplantae</taxon>
        <taxon>Streptophyta</taxon>
        <taxon>Embryophyta</taxon>
        <taxon>Tracheophyta</taxon>
        <taxon>Spermatophyta</taxon>
        <taxon>Magnoliopsida</taxon>
        <taxon>eudicotyledons</taxon>
        <taxon>Gunneridae</taxon>
        <taxon>Pentapetalae</taxon>
        <taxon>asterids</taxon>
        <taxon>lamiids</taxon>
        <taxon>Lamiales</taxon>
        <taxon>Gesneriaceae</taxon>
        <taxon>Didymocarpoideae</taxon>
        <taxon>Trichosporeae</taxon>
        <taxon>Loxocarpinae</taxon>
        <taxon>Dorcoceras</taxon>
    </lineage>
</organism>
<evidence type="ECO:0000313" key="2">
    <source>
        <dbReference type="EMBL" id="KZV18280.1"/>
    </source>
</evidence>
<evidence type="ECO:0000313" key="3">
    <source>
        <dbReference type="Proteomes" id="UP000250235"/>
    </source>
</evidence>
<gene>
    <name evidence="2" type="ORF">F511_24247</name>
</gene>